<proteinExistence type="predicted"/>
<dbReference type="AlphaFoldDB" id="A0A7X3IFR5"/>
<sequence>MGQMISCLGVSALISKLHLDHGTFIAKKRKVVIYICTKYEFCENVLAELTRKARILAR</sequence>
<comment type="caution">
    <text evidence="1">The sequence shown here is derived from an EMBL/GenBank/DDBJ whole genome shotgun (WGS) entry which is preliminary data.</text>
</comment>
<evidence type="ECO:0000313" key="1">
    <source>
        <dbReference type="EMBL" id="MWV42481.1"/>
    </source>
</evidence>
<dbReference type="RefSeq" id="WP_160496078.1">
    <property type="nucleotide sequence ID" value="NZ_WUBI01000001.1"/>
</dbReference>
<reference evidence="1 2" key="1">
    <citation type="submission" date="2019-12" db="EMBL/GenBank/DDBJ databases">
        <title>Paenibacillus sp. nov., an endophytic bacterium isolated from the stem of Dendrobium.</title>
        <authorList>
            <person name="Zhao R."/>
        </authorList>
    </citation>
    <scope>NUCLEOTIDE SEQUENCE [LARGE SCALE GENOMIC DNA]</scope>
    <source>
        <strain evidence="1 2">HJL G12</strain>
    </source>
</reference>
<gene>
    <name evidence="1" type="ORF">GRF59_02445</name>
</gene>
<dbReference type="EMBL" id="WUBI01000001">
    <property type="protein sequence ID" value="MWV42481.1"/>
    <property type="molecule type" value="Genomic_DNA"/>
</dbReference>
<evidence type="ECO:0000313" key="2">
    <source>
        <dbReference type="Proteomes" id="UP000460318"/>
    </source>
</evidence>
<name>A0A7X3IFR5_9BACL</name>
<dbReference type="Proteomes" id="UP000460318">
    <property type="component" value="Unassembled WGS sequence"/>
</dbReference>
<keyword evidence="2" id="KW-1185">Reference proteome</keyword>
<organism evidence="1 2">
    <name type="scientific">Paenibacillus dendrobii</name>
    <dbReference type="NCBI Taxonomy" id="2691084"/>
    <lineage>
        <taxon>Bacteria</taxon>
        <taxon>Bacillati</taxon>
        <taxon>Bacillota</taxon>
        <taxon>Bacilli</taxon>
        <taxon>Bacillales</taxon>
        <taxon>Paenibacillaceae</taxon>
        <taxon>Paenibacillus</taxon>
    </lineage>
</organism>
<protein>
    <submittedName>
        <fullName evidence="1">Uncharacterized protein</fullName>
    </submittedName>
</protein>
<accession>A0A7X3IFR5</accession>